<name>A0A1I6CVS7_9FIRM</name>
<dbReference type="InterPro" id="IPR023170">
    <property type="entry name" value="HhH_base_excis_C"/>
</dbReference>
<evidence type="ECO:0000256" key="3">
    <source>
        <dbReference type="ARBA" id="ARBA00022485"/>
    </source>
</evidence>
<dbReference type="GO" id="GO:0003677">
    <property type="term" value="F:DNA binding"/>
    <property type="evidence" value="ECO:0007669"/>
    <property type="project" value="InterPro"/>
</dbReference>
<keyword evidence="5" id="KW-0227">DNA damage</keyword>
<dbReference type="PANTHER" id="PTHR10359:SF18">
    <property type="entry name" value="ENDONUCLEASE III"/>
    <property type="match status" value="1"/>
</dbReference>
<keyword evidence="9" id="KW-0234">DNA repair</keyword>
<dbReference type="InterPro" id="IPR003651">
    <property type="entry name" value="Endonuclease3_FeS-loop_motif"/>
</dbReference>
<dbReference type="GO" id="GO:0019104">
    <property type="term" value="F:DNA N-glycosylase activity"/>
    <property type="evidence" value="ECO:0007669"/>
    <property type="project" value="TreeGrafter"/>
</dbReference>
<keyword evidence="12" id="KW-0456">Lyase</keyword>
<evidence type="ECO:0000256" key="8">
    <source>
        <dbReference type="ARBA" id="ARBA00023014"/>
    </source>
</evidence>
<dbReference type="InterPro" id="IPR004035">
    <property type="entry name" value="Endouclease-III_FeS-bd_BS"/>
</dbReference>
<dbReference type="GO" id="GO:0051539">
    <property type="term" value="F:4 iron, 4 sulfur cluster binding"/>
    <property type="evidence" value="ECO:0007669"/>
    <property type="project" value="UniProtKB-KW"/>
</dbReference>
<keyword evidence="8" id="KW-0411">Iron-sulfur</keyword>
<comment type="similarity">
    <text evidence="2">Belongs to the Nth/MutY family.</text>
</comment>
<keyword evidence="13" id="KW-1185">Reference proteome</keyword>
<keyword evidence="6" id="KW-0378">Hydrolase</keyword>
<dbReference type="InterPro" id="IPR011257">
    <property type="entry name" value="DNA_glycosylase"/>
</dbReference>
<dbReference type="SMART" id="SM00525">
    <property type="entry name" value="FES"/>
    <property type="match status" value="1"/>
</dbReference>
<dbReference type="SUPFAM" id="SSF48150">
    <property type="entry name" value="DNA-glycosylase"/>
    <property type="match status" value="1"/>
</dbReference>
<protein>
    <submittedName>
        <fullName evidence="12">DNA-(Apurinic or apyrimidinic site) lyase</fullName>
    </submittedName>
</protein>
<dbReference type="PROSITE" id="PS00764">
    <property type="entry name" value="ENDONUCLEASE_III_1"/>
    <property type="match status" value="1"/>
</dbReference>
<evidence type="ECO:0000313" key="12">
    <source>
        <dbReference type="EMBL" id="SFQ97375.1"/>
    </source>
</evidence>
<dbReference type="AlphaFoldDB" id="A0A1I6CVS7"/>
<evidence type="ECO:0000256" key="2">
    <source>
        <dbReference type="ARBA" id="ARBA00008343"/>
    </source>
</evidence>
<feature type="domain" description="HhH-GPD" evidence="11">
    <location>
        <begin position="1"/>
        <end position="114"/>
    </location>
</feature>
<evidence type="ECO:0000256" key="4">
    <source>
        <dbReference type="ARBA" id="ARBA00022723"/>
    </source>
</evidence>
<evidence type="ECO:0000259" key="11">
    <source>
        <dbReference type="SMART" id="SM00478"/>
    </source>
</evidence>
<evidence type="ECO:0000256" key="5">
    <source>
        <dbReference type="ARBA" id="ARBA00022763"/>
    </source>
</evidence>
<proteinExistence type="inferred from homology"/>
<keyword evidence="7" id="KW-0408">Iron</keyword>
<comment type="cofactor">
    <cofactor evidence="1">
        <name>[4Fe-4S] cluster</name>
        <dbReference type="ChEBI" id="CHEBI:49883"/>
    </cofactor>
</comment>
<dbReference type="Proteomes" id="UP000199584">
    <property type="component" value="Unassembled WGS sequence"/>
</dbReference>
<dbReference type="SMART" id="SM00478">
    <property type="entry name" value="ENDO3c"/>
    <property type="match status" value="1"/>
</dbReference>
<reference evidence="13" key="1">
    <citation type="submission" date="2016-10" db="EMBL/GenBank/DDBJ databases">
        <authorList>
            <person name="Varghese N."/>
            <person name="Submissions S."/>
        </authorList>
    </citation>
    <scope>NUCLEOTIDE SEQUENCE [LARGE SCALE GENOMIC DNA]</scope>
    <source>
        <strain evidence="13">DSM 3669</strain>
    </source>
</reference>
<evidence type="ECO:0000256" key="6">
    <source>
        <dbReference type="ARBA" id="ARBA00022801"/>
    </source>
</evidence>
<dbReference type="PROSITE" id="PS01155">
    <property type="entry name" value="ENDONUCLEASE_III_2"/>
    <property type="match status" value="1"/>
</dbReference>
<keyword evidence="10" id="KW-0326">Glycosidase</keyword>
<organism evidence="12 13">
    <name type="scientific">Desulfoscipio geothermicus DSM 3669</name>
    <dbReference type="NCBI Taxonomy" id="1121426"/>
    <lineage>
        <taxon>Bacteria</taxon>
        <taxon>Bacillati</taxon>
        <taxon>Bacillota</taxon>
        <taxon>Clostridia</taxon>
        <taxon>Eubacteriales</taxon>
        <taxon>Desulfallaceae</taxon>
        <taxon>Desulfoscipio</taxon>
    </lineage>
</organism>
<dbReference type="FunFam" id="1.10.1670.10:FF:000001">
    <property type="entry name" value="Endonuclease III"/>
    <property type="match status" value="1"/>
</dbReference>
<dbReference type="STRING" id="39060.SAMN05660706_102169"/>
<dbReference type="EMBL" id="FOYM01000002">
    <property type="protein sequence ID" value="SFQ97375.1"/>
    <property type="molecule type" value="Genomic_DNA"/>
</dbReference>
<dbReference type="Pfam" id="PF10576">
    <property type="entry name" value="EndIII_4Fe-2S"/>
    <property type="match status" value="1"/>
</dbReference>
<dbReference type="InterPro" id="IPR003265">
    <property type="entry name" value="HhH-GPD_domain"/>
</dbReference>
<keyword evidence="4" id="KW-0479">Metal-binding</keyword>
<accession>A0A1I6CVS7</accession>
<keyword evidence="3" id="KW-0004">4Fe-4S</keyword>
<evidence type="ECO:0000313" key="13">
    <source>
        <dbReference type="Proteomes" id="UP000199584"/>
    </source>
</evidence>
<dbReference type="InterPro" id="IPR004036">
    <property type="entry name" value="Endonuclease-III-like_CS2"/>
</dbReference>
<gene>
    <name evidence="12" type="ORF">SAMN05660706_102169</name>
</gene>
<evidence type="ECO:0000256" key="10">
    <source>
        <dbReference type="ARBA" id="ARBA00023295"/>
    </source>
</evidence>
<dbReference type="Pfam" id="PF00633">
    <property type="entry name" value="HHH"/>
    <property type="match status" value="1"/>
</dbReference>
<evidence type="ECO:0000256" key="9">
    <source>
        <dbReference type="ARBA" id="ARBA00023204"/>
    </source>
</evidence>
<dbReference type="Pfam" id="PF00730">
    <property type="entry name" value="HhH-GPD"/>
    <property type="match status" value="1"/>
</dbReference>
<dbReference type="GO" id="GO:0016829">
    <property type="term" value="F:lyase activity"/>
    <property type="evidence" value="ECO:0007669"/>
    <property type="project" value="UniProtKB-KW"/>
</dbReference>
<sequence length="146" mass="16505">MAREIRGCGLHRNKSLHIIKTCRLLEEKYGGQVPEDPAVLQSLPGVGRKTANVVLNVAFGKPTFPVDTHIFRVARRLGLSSSSTPLRVEKDLTRLIPPAERGVWHHRLISFGRSTCSARNPKCHECTVNRYCRHSKKKVHHPDKEN</sequence>
<dbReference type="Gene3D" id="1.10.1670.10">
    <property type="entry name" value="Helix-hairpin-Helix base-excision DNA repair enzymes (C-terminal)"/>
    <property type="match status" value="1"/>
</dbReference>
<evidence type="ECO:0000256" key="7">
    <source>
        <dbReference type="ARBA" id="ARBA00023004"/>
    </source>
</evidence>
<dbReference type="InterPro" id="IPR000445">
    <property type="entry name" value="HhH_motif"/>
</dbReference>
<dbReference type="GO" id="GO:0046872">
    <property type="term" value="F:metal ion binding"/>
    <property type="evidence" value="ECO:0007669"/>
    <property type="project" value="UniProtKB-KW"/>
</dbReference>
<dbReference type="PANTHER" id="PTHR10359">
    <property type="entry name" value="A/G-SPECIFIC ADENINE GLYCOSYLASE/ENDONUCLEASE III"/>
    <property type="match status" value="1"/>
</dbReference>
<dbReference type="CDD" id="cd00056">
    <property type="entry name" value="ENDO3c"/>
    <property type="match status" value="1"/>
</dbReference>
<evidence type="ECO:0000256" key="1">
    <source>
        <dbReference type="ARBA" id="ARBA00001966"/>
    </source>
</evidence>
<dbReference type="GO" id="GO:0006285">
    <property type="term" value="P:base-excision repair, AP site formation"/>
    <property type="evidence" value="ECO:0007669"/>
    <property type="project" value="TreeGrafter"/>
</dbReference>